<dbReference type="Pfam" id="PF13641">
    <property type="entry name" value="Glyco_tranf_2_3"/>
    <property type="match status" value="1"/>
</dbReference>
<keyword evidence="4" id="KW-0472">Membrane</keyword>
<sequence>MYSKVAIIILNWNGWEDTIECLESVYQIEYPNYDIVVIDNGSKDNSIEKIKEYAVGRIQVESSFVRYNPDNKPLCLIEHSQEELKFNDRVQKDLEKAPLERKLILIKNIKNYGFAEGNNIAIKYAMTFLKPDHILLLNNDTIVDPDFLDELVQTAETDLNIGVLGPTIYDYNPPRGLQSTGSKILWNHGDAINLTYEADVKAGIPKEVDAVTGCALLAKSEVFKKIGGLNNNYFAYFEEIEWCVRARKAMYKIVYVPQGIIWHKGGATSSKITGFAVYHHTRNRFWFMKQHASDKQYLIFLVYFLGFKFFSFVGWALLHKNKPLLVSFIKGVKDGILAHG</sequence>
<dbReference type="EMBL" id="CP009528">
    <property type="protein sequence ID" value="AKB55717.1"/>
    <property type="molecule type" value="Genomic_DNA"/>
</dbReference>
<evidence type="ECO:0000256" key="2">
    <source>
        <dbReference type="ARBA" id="ARBA00022676"/>
    </source>
</evidence>
<comment type="similarity">
    <text evidence="1">Belongs to the glycosyltransferase 2 family.</text>
</comment>
<dbReference type="InterPro" id="IPR029044">
    <property type="entry name" value="Nucleotide-diphossugar_trans"/>
</dbReference>
<dbReference type="STRING" id="1434108.MSBRM_2719"/>
<dbReference type="Proteomes" id="UP000033033">
    <property type="component" value="Chromosome"/>
</dbReference>
<keyword evidence="4" id="KW-0812">Transmembrane</keyword>
<evidence type="ECO:0000313" key="7">
    <source>
        <dbReference type="Proteomes" id="UP000033033"/>
    </source>
</evidence>
<feature type="transmembrane region" description="Helical" evidence="4">
    <location>
        <begin position="297"/>
        <end position="318"/>
    </location>
</feature>
<dbReference type="GO" id="GO:0004582">
    <property type="term" value="F:dolichyl-phosphate beta-D-mannosyltransferase activity"/>
    <property type="evidence" value="ECO:0007669"/>
    <property type="project" value="UniProtKB-EC"/>
</dbReference>
<accession>A0A0E3QY28</accession>
<dbReference type="PANTHER" id="PTHR43179:SF12">
    <property type="entry name" value="GALACTOFURANOSYLTRANSFERASE GLFT2"/>
    <property type="match status" value="1"/>
</dbReference>
<evidence type="ECO:0000256" key="3">
    <source>
        <dbReference type="ARBA" id="ARBA00022679"/>
    </source>
</evidence>
<dbReference type="InterPro" id="IPR001173">
    <property type="entry name" value="Glyco_trans_2-like"/>
</dbReference>
<dbReference type="GeneID" id="24846025"/>
<dbReference type="KEGG" id="mby:MSBRM_2719"/>
<dbReference type="Gene3D" id="3.90.550.10">
    <property type="entry name" value="Spore Coat Polysaccharide Biosynthesis Protein SpsA, Chain A"/>
    <property type="match status" value="1"/>
</dbReference>
<dbReference type="PATRIC" id="fig|1434108.4.peg.3471"/>
<dbReference type="RefSeq" id="WP_048121348.1">
    <property type="nucleotide sequence ID" value="NZ_CP009528.1"/>
</dbReference>
<feature type="domain" description="Glycosyltransferase 2-like" evidence="5">
    <location>
        <begin position="7"/>
        <end position="57"/>
    </location>
</feature>
<reference evidence="6 7" key="1">
    <citation type="submission" date="2014-07" db="EMBL/GenBank/DDBJ databases">
        <title>Methanogenic archaea and the global carbon cycle.</title>
        <authorList>
            <person name="Henriksen J.R."/>
            <person name="Luke J."/>
            <person name="Reinhart S."/>
            <person name="Benedict M.N."/>
            <person name="Youngblut N.D."/>
            <person name="Metcalf M.E."/>
            <person name="Whitaker R.J."/>
            <person name="Metcalf W.W."/>
        </authorList>
    </citation>
    <scope>NUCLEOTIDE SEQUENCE [LARGE SCALE GENOMIC DNA]</scope>
    <source>
        <strain evidence="6 7">MS</strain>
    </source>
</reference>
<dbReference type="SUPFAM" id="SSF53448">
    <property type="entry name" value="Nucleotide-diphospho-sugar transferases"/>
    <property type="match status" value="1"/>
</dbReference>
<dbReference type="PANTHER" id="PTHR43179">
    <property type="entry name" value="RHAMNOSYLTRANSFERASE WBBL"/>
    <property type="match status" value="1"/>
</dbReference>
<keyword evidence="2 6" id="KW-0328">Glycosyltransferase</keyword>
<dbReference type="Pfam" id="PF00535">
    <property type="entry name" value="Glycos_transf_2"/>
    <property type="match status" value="1"/>
</dbReference>
<evidence type="ECO:0000256" key="4">
    <source>
        <dbReference type="SAM" id="Phobius"/>
    </source>
</evidence>
<dbReference type="EC" id="2.4.1.83" evidence="6"/>
<proteinExistence type="inferred from homology"/>
<evidence type="ECO:0000313" key="6">
    <source>
        <dbReference type="EMBL" id="AKB55717.1"/>
    </source>
</evidence>
<protein>
    <submittedName>
        <fullName evidence="6">Dolichol-phosphate mannosyltransferase in lipid-linked oligosaccharide synthesis cluster</fullName>
        <ecNumber evidence="6">2.4.1.83</ecNumber>
    </submittedName>
</protein>
<gene>
    <name evidence="6" type="ORF">MSBRM_2719</name>
</gene>
<keyword evidence="4" id="KW-1133">Transmembrane helix</keyword>
<keyword evidence="3 6" id="KW-0808">Transferase</keyword>
<name>A0A0E3QY28_METBA</name>
<dbReference type="HOGENOM" id="CLU_023845_4_1_2"/>
<evidence type="ECO:0000256" key="1">
    <source>
        <dbReference type="ARBA" id="ARBA00006739"/>
    </source>
</evidence>
<dbReference type="CDD" id="cd04186">
    <property type="entry name" value="GT_2_like_c"/>
    <property type="match status" value="1"/>
</dbReference>
<keyword evidence="7" id="KW-1185">Reference proteome</keyword>
<dbReference type="AlphaFoldDB" id="A0A0E3QY28"/>
<organism evidence="6 7">
    <name type="scientific">Methanosarcina barkeri MS</name>
    <dbReference type="NCBI Taxonomy" id="1434108"/>
    <lineage>
        <taxon>Archaea</taxon>
        <taxon>Methanobacteriati</taxon>
        <taxon>Methanobacteriota</taxon>
        <taxon>Stenosarchaea group</taxon>
        <taxon>Methanomicrobia</taxon>
        <taxon>Methanosarcinales</taxon>
        <taxon>Methanosarcinaceae</taxon>
        <taxon>Methanosarcina</taxon>
    </lineage>
</organism>
<evidence type="ECO:0000259" key="5">
    <source>
        <dbReference type="Pfam" id="PF00535"/>
    </source>
</evidence>